<dbReference type="CDD" id="cd07043">
    <property type="entry name" value="STAS_anti-anti-sigma_factors"/>
    <property type="match status" value="1"/>
</dbReference>
<evidence type="ECO:0000259" key="3">
    <source>
        <dbReference type="PROSITE" id="PS50801"/>
    </source>
</evidence>
<comment type="similarity">
    <text evidence="1 2">Belongs to the anti-sigma-factor antagonist family.</text>
</comment>
<dbReference type="Proteomes" id="UP000198577">
    <property type="component" value="Unassembled WGS sequence"/>
</dbReference>
<dbReference type="SUPFAM" id="SSF52091">
    <property type="entry name" value="SpoIIaa-like"/>
    <property type="match status" value="1"/>
</dbReference>
<dbReference type="AlphaFoldDB" id="A0A1I5SFE2"/>
<dbReference type="RefSeq" id="WP_025746983.1">
    <property type="nucleotide sequence ID" value="NZ_FOXR01000002.1"/>
</dbReference>
<dbReference type="EMBL" id="FOXR01000002">
    <property type="protein sequence ID" value="SFP69453.1"/>
    <property type="molecule type" value="Genomic_DNA"/>
</dbReference>
<protein>
    <recommendedName>
        <fullName evidence="2">Anti-sigma factor antagonist</fullName>
    </recommendedName>
</protein>
<dbReference type="InterPro" id="IPR002645">
    <property type="entry name" value="STAS_dom"/>
</dbReference>
<feature type="domain" description="STAS" evidence="3">
    <location>
        <begin position="16"/>
        <end position="105"/>
    </location>
</feature>
<sequence length="105" mass="11801">MNITHNYNPSTNTWEVSLSGEVDVYSAPQLKEVLHSLLDQHNSSIVIDCQDLKYIDSTGLGVLIGVLKRVKDNNGNISIKNLKPYIKKIFTITGLDKIFLIEVQE</sequence>
<name>A0A1I5SFE2_9FIRM</name>
<dbReference type="InterPro" id="IPR003658">
    <property type="entry name" value="Anti-sigma_ant"/>
</dbReference>
<organism evidence="4 5">
    <name type="scientific">Caldicoprobacter faecalis</name>
    <dbReference type="NCBI Taxonomy" id="937334"/>
    <lineage>
        <taxon>Bacteria</taxon>
        <taxon>Bacillati</taxon>
        <taxon>Bacillota</taxon>
        <taxon>Clostridia</taxon>
        <taxon>Caldicoprobacterales</taxon>
        <taxon>Caldicoprobacteraceae</taxon>
        <taxon>Caldicoprobacter</taxon>
    </lineage>
</organism>
<accession>A0A1I5SFE2</accession>
<dbReference type="OrthoDB" id="9793697at2"/>
<dbReference type="InterPro" id="IPR036513">
    <property type="entry name" value="STAS_dom_sf"/>
</dbReference>
<dbReference type="Pfam" id="PF01740">
    <property type="entry name" value="STAS"/>
    <property type="match status" value="1"/>
</dbReference>
<evidence type="ECO:0000313" key="5">
    <source>
        <dbReference type="Proteomes" id="UP000198577"/>
    </source>
</evidence>
<gene>
    <name evidence="4" type="ORF">SAMN05444406_102112</name>
</gene>
<dbReference type="PANTHER" id="PTHR33495">
    <property type="entry name" value="ANTI-SIGMA FACTOR ANTAGONIST TM_1081-RELATED-RELATED"/>
    <property type="match status" value="1"/>
</dbReference>
<evidence type="ECO:0000313" key="4">
    <source>
        <dbReference type="EMBL" id="SFP69453.1"/>
    </source>
</evidence>
<dbReference type="Gene3D" id="3.30.750.24">
    <property type="entry name" value="STAS domain"/>
    <property type="match status" value="1"/>
</dbReference>
<dbReference type="STRING" id="937334.SAMN05444406_102112"/>
<evidence type="ECO:0000256" key="2">
    <source>
        <dbReference type="RuleBase" id="RU003749"/>
    </source>
</evidence>
<keyword evidence="5" id="KW-1185">Reference proteome</keyword>
<reference evidence="4 5" key="1">
    <citation type="submission" date="2016-10" db="EMBL/GenBank/DDBJ databases">
        <authorList>
            <person name="de Groot N.N."/>
        </authorList>
    </citation>
    <scope>NUCLEOTIDE SEQUENCE [LARGE SCALE GENOMIC DNA]</scope>
    <source>
        <strain evidence="4 5">DSM 20678</strain>
    </source>
</reference>
<dbReference type="PANTHER" id="PTHR33495:SF2">
    <property type="entry name" value="ANTI-SIGMA FACTOR ANTAGONIST TM_1081-RELATED"/>
    <property type="match status" value="1"/>
</dbReference>
<dbReference type="GO" id="GO:0043856">
    <property type="term" value="F:anti-sigma factor antagonist activity"/>
    <property type="evidence" value="ECO:0007669"/>
    <property type="project" value="InterPro"/>
</dbReference>
<dbReference type="NCBIfam" id="TIGR00377">
    <property type="entry name" value="ant_ant_sig"/>
    <property type="match status" value="1"/>
</dbReference>
<proteinExistence type="inferred from homology"/>
<evidence type="ECO:0000256" key="1">
    <source>
        <dbReference type="ARBA" id="ARBA00009013"/>
    </source>
</evidence>
<dbReference type="PROSITE" id="PS50801">
    <property type="entry name" value="STAS"/>
    <property type="match status" value="1"/>
</dbReference>